<dbReference type="NCBIfam" id="TIGR01455">
    <property type="entry name" value="glmM"/>
    <property type="match status" value="1"/>
</dbReference>
<keyword evidence="5 6" id="KW-0413">Isomerase</keyword>
<dbReference type="InterPro" id="IPR005845">
    <property type="entry name" value="A-D-PHexomutase_a/b/a-II"/>
</dbReference>
<dbReference type="FunFam" id="3.40.120.10:FF:000003">
    <property type="entry name" value="Phosphoglucosamine mutase"/>
    <property type="match status" value="1"/>
</dbReference>
<dbReference type="GO" id="GO:0005975">
    <property type="term" value="P:carbohydrate metabolic process"/>
    <property type="evidence" value="ECO:0007669"/>
    <property type="project" value="InterPro"/>
</dbReference>
<dbReference type="SUPFAM" id="SSF53738">
    <property type="entry name" value="Phosphoglucomutase, first 3 domains"/>
    <property type="match status" value="3"/>
</dbReference>
<feature type="modified residue" description="Phosphoserine" evidence="6">
    <location>
        <position position="107"/>
    </location>
</feature>
<comment type="PTM">
    <text evidence="6">Activated by phosphorylation.</text>
</comment>
<dbReference type="CDD" id="cd05802">
    <property type="entry name" value="GlmM"/>
    <property type="match status" value="1"/>
</dbReference>
<dbReference type="GO" id="GO:0005829">
    <property type="term" value="C:cytosol"/>
    <property type="evidence" value="ECO:0007669"/>
    <property type="project" value="TreeGrafter"/>
</dbReference>
<evidence type="ECO:0000259" key="12">
    <source>
        <dbReference type="Pfam" id="PF02880"/>
    </source>
</evidence>
<dbReference type="Pfam" id="PF00408">
    <property type="entry name" value="PGM_PMM_IV"/>
    <property type="match status" value="1"/>
</dbReference>
<feature type="binding site" evidence="6">
    <location>
        <position position="249"/>
    </location>
    <ligand>
        <name>Mg(2+)</name>
        <dbReference type="ChEBI" id="CHEBI:18420"/>
    </ligand>
</feature>
<dbReference type="HAMAP" id="MF_01554_B">
    <property type="entry name" value="GlmM_B"/>
    <property type="match status" value="1"/>
</dbReference>
<feature type="active site" description="Phosphoserine intermediate" evidence="6">
    <location>
        <position position="107"/>
    </location>
</feature>
<dbReference type="EC" id="5.4.2.10" evidence="6 8"/>
<dbReference type="PANTHER" id="PTHR42946">
    <property type="entry name" value="PHOSPHOHEXOSE MUTASE"/>
    <property type="match status" value="1"/>
</dbReference>
<gene>
    <name evidence="6 13" type="primary">glmM</name>
    <name evidence="13" type="ORF">MPNT_30007</name>
</gene>
<sequence length="459" mass="49456">MPFVMQALPLFGTDGIRGVANRPPMTPELLLRLGRVLSQQVGQAKRRARMLVGRDTRISGPLLEAAFVAGALSAGSEVMLAGILPTPAIAMLTRELGFDAGIVVSASHNPYPDNGVKVFLADGFKGDRAFEQTIESLLEQSDSEEDRPVGSSVGRVTLLPQAQELYLSLLKRVWPKNRNLRGLRIVVDCANGATYQTTPRLLEELGAEVYAFHREPNGVNINFHCGSEHPQGLCEAVLACEAHLGVAHDGDGDRLLLCDETGSLLDGDDVLAIVGRFYLEKGKLAQNTLVATVMSNLGLDECLAQAGGRVVRTPVGDQHVVAAMRNGGFNVGGESSGHFIFLDYATTGDGLLSSLLLLQIMLETGQPLGQLRRCLHKYPQVVRNFPVSAKPPLEEIPGLSQALEGARRELGSEGRVLLRYSGTEPKLRLLVEAKDEIKLHNVEKALTQFLSSALGPLGH</sequence>
<proteinExistence type="inferred from homology"/>
<dbReference type="InterPro" id="IPR005843">
    <property type="entry name" value="A-D-PHexomutase_C"/>
</dbReference>
<dbReference type="InterPro" id="IPR016055">
    <property type="entry name" value="A-D-PHexomutase_a/b/a-I/II/III"/>
</dbReference>
<comment type="cofactor">
    <cofactor evidence="6">
        <name>Mg(2+)</name>
        <dbReference type="ChEBI" id="CHEBI:18420"/>
    </cofactor>
    <text evidence="6">Binds 1 Mg(2+) ion per subunit.</text>
</comment>
<dbReference type="Pfam" id="PF02879">
    <property type="entry name" value="PGM_PMM_II"/>
    <property type="match status" value="1"/>
</dbReference>
<protein>
    <recommendedName>
        <fullName evidence="6 8">Phosphoglucosamine mutase</fullName>
        <ecNumber evidence="6 8">5.4.2.10</ecNumber>
    </recommendedName>
</protein>
<dbReference type="InterPro" id="IPR006352">
    <property type="entry name" value="GlmM_bact"/>
</dbReference>
<dbReference type="Pfam" id="PF02880">
    <property type="entry name" value="PGM_PMM_III"/>
    <property type="match status" value="1"/>
</dbReference>
<feature type="binding site" evidence="6">
    <location>
        <position position="251"/>
    </location>
    <ligand>
        <name>Mg(2+)</name>
        <dbReference type="ChEBI" id="CHEBI:18420"/>
    </ligand>
</feature>
<organism evidence="13 14">
    <name type="scientific">Candidatus Methylacidithermus pantelleriae</name>
    <dbReference type="NCBI Taxonomy" id="2744239"/>
    <lineage>
        <taxon>Bacteria</taxon>
        <taxon>Pseudomonadati</taxon>
        <taxon>Verrucomicrobiota</taxon>
        <taxon>Methylacidiphilae</taxon>
        <taxon>Methylacidiphilales</taxon>
        <taxon>Methylacidiphilaceae</taxon>
        <taxon>Candidatus Methylacidithermus</taxon>
    </lineage>
</organism>
<dbReference type="EMBL" id="CAJNOB010000023">
    <property type="protein sequence ID" value="CAF0698752.1"/>
    <property type="molecule type" value="Genomic_DNA"/>
</dbReference>
<dbReference type="InterPro" id="IPR005846">
    <property type="entry name" value="A-D-PHexomutase_a/b/a-III"/>
</dbReference>
<dbReference type="AlphaFoldDB" id="A0A8J2BQ99"/>
<accession>A0A8J2BQ99</accession>
<dbReference type="PROSITE" id="PS00710">
    <property type="entry name" value="PGM_PMM"/>
    <property type="match status" value="1"/>
</dbReference>
<feature type="domain" description="Alpha-D-phosphohexomutase alpha/beta/alpha" evidence="11">
    <location>
        <begin position="174"/>
        <end position="262"/>
    </location>
</feature>
<dbReference type="Gene3D" id="3.30.310.50">
    <property type="entry name" value="Alpha-D-phosphohexomutase, C-terminal domain"/>
    <property type="match status" value="1"/>
</dbReference>
<keyword evidence="4 6" id="KW-0460">Magnesium</keyword>
<evidence type="ECO:0000256" key="6">
    <source>
        <dbReference type="HAMAP-Rule" id="MF_01554"/>
    </source>
</evidence>
<evidence type="ECO:0000313" key="13">
    <source>
        <dbReference type="EMBL" id="CAF0698752.1"/>
    </source>
</evidence>
<keyword evidence="2 6" id="KW-0597">Phosphoprotein</keyword>
<dbReference type="FunFam" id="3.40.120.10:FF:000001">
    <property type="entry name" value="Phosphoglucosamine mutase"/>
    <property type="match status" value="1"/>
</dbReference>
<dbReference type="InterPro" id="IPR050060">
    <property type="entry name" value="Phosphoglucosamine_mutase"/>
</dbReference>
<dbReference type="RefSeq" id="WP_236027873.1">
    <property type="nucleotide sequence ID" value="NZ_CAJNOB010000023.1"/>
</dbReference>
<dbReference type="GO" id="GO:0008966">
    <property type="term" value="F:phosphoglucosamine mutase activity"/>
    <property type="evidence" value="ECO:0007669"/>
    <property type="project" value="UniProtKB-UniRule"/>
</dbReference>
<feature type="domain" description="Alpha-D-phosphohexomutase alpha/beta/alpha" evidence="12">
    <location>
        <begin position="266"/>
        <end position="377"/>
    </location>
</feature>
<name>A0A8J2BQ99_9BACT</name>
<comment type="function">
    <text evidence="6 8">Catalyzes the conversion of glucosamine-6-phosphate to glucosamine-1-phosphate.</text>
</comment>
<keyword evidence="3 6" id="KW-0479">Metal-binding</keyword>
<comment type="caution">
    <text evidence="13">The sequence shown here is derived from an EMBL/GenBank/DDBJ whole genome shotgun (WGS) entry which is preliminary data.</text>
</comment>
<dbReference type="PANTHER" id="PTHR42946:SF1">
    <property type="entry name" value="PHOSPHOGLUCOMUTASE (ALPHA-D-GLUCOSE-1,6-BISPHOSPHATE-DEPENDENT)"/>
    <property type="match status" value="1"/>
</dbReference>
<dbReference type="SUPFAM" id="SSF55957">
    <property type="entry name" value="Phosphoglucomutase, C-terminal domain"/>
    <property type="match status" value="1"/>
</dbReference>
<evidence type="ECO:0000256" key="3">
    <source>
        <dbReference type="ARBA" id="ARBA00022723"/>
    </source>
</evidence>
<dbReference type="PRINTS" id="PR00509">
    <property type="entry name" value="PGMPMM"/>
</dbReference>
<evidence type="ECO:0000259" key="11">
    <source>
        <dbReference type="Pfam" id="PF02879"/>
    </source>
</evidence>
<dbReference type="InterPro" id="IPR005844">
    <property type="entry name" value="A-D-PHexomutase_a/b/a-I"/>
</dbReference>
<comment type="similarity">
    <text evidence="1 6 7">Belongs to the phosphohexose mutase family.</text>
</comment>
<dbReference type="GO" id="GO:0006048">
    <property type="term" value="P:UDP-N-acetylglucosamine biosynthetic process"/>
    <property type="evidence" value="ECO:0007669"/>
    <property type="project" value="TreeGrafter"/>
</dbReference>
<feature type="binding site" description="via phosphate group" evidence="6">
    <location>
        <position position="107"/>
    </location>
    <ligand>
        <name>Mg(2+)</name>
        <dbReference type="ChEBI" id="CHEBI:18420"/>
    </ligand>
</feature>
<evidence type="ECO:0000259" key="9">
    <source>
        <dbReference type="Pfam" id="PF00408"/>
    </source>
</evidence>
<dbReference type="GO" id="GO:0004615">
    <property type="term" value="F:phosphomannomutase activity"/>
    <property type="evidence" value="ECO:0007669"/>
    <property type="project" value="TreeGrafter"/>
</dbReference>
<dbReference type="InterPro" id="IPR016066">
    <property type="entry name" value="A-D-PHexomutase_CS"/>
</dbReference>
<evidence type="ECO:0000256" key="4">
    <source>
        <dbReference type="ARBA" id="ARBA00022842"/>
    </source>
</evidence>
<dbReference type="GO" id="GO:0000287">
    <property type="term" value="F:magnesium ion binding"/>
    <property type="evidence" value="ECO:0007669"/>
    <property type="project" value="UniProtKB-UniRule"/>
</dbReference>
<evidence type="ECO:0000256" key="2">
    <source>
        <dbReference type="ARBA" id="ARBA00022553"/>
    </source>
</evidence>
<dbReference type="GO" id="GO:0009252">
    <property type="term" value="P:peptidoglycan biosynthetic process"/>
    <property type="evidence" value="ECO:0007669"/>
    <property type="project" value="TreeGrafter"/>
</dbReference>
<evidence type="ECO:0000256" key="1">
    <source>
        <dbReference type="ARBA" id="ARBA00010231"/>
    </source>
</evidence>
<dbReference type="Pfam" id="PF02878">
    <property type="entry name" value="PGM_PMM_I"/>
    <property type="match status" value="1"/>
</dbReference>
<evidence type="ECO:0000256" key="5">
    <source>
        <dbReference type="ARBA" id="ARBA00023235"/>
    </source>
</evidence>
<feature type="domain" description="Alpha-D-phosphohexomutase alpha/beta/alpha" evidence="10">
    <location>
        <begin position="10"/>
        <end position="143"/>
    </location>
</feature>
<dbReference type="InterPro" id="IPR005841">
    <property type="entry name" value="Alpha-D-phosphohexomutase_SF"/>
</dbReference>
<reference evidence="13" key="1">
    <citation type="submission" date="2021-02" db="EMBL/GenBank/DDBJ databases">
        <authorList>
            <person name="Cremers G."/>
            <person name="Picone N."/>
        </authorList>
    </citation>
    <scope>NUCLEOTIDE SEQUENCE</scope>
    <source>
        <strain evidence="13">PQ17</strain>
    </source>
</reference>
<evidence type="ECO:0000256" key="8">
    <source>
        <dbReference type="RuleBase" id="RU004327"/>
    </source>
</evidence>
<feature type="binding site" evidence="6">
    <location>
        <position position="253"/>
    </location>
    <ligand>
        <name>Mg(2+)</name>
        <dbReference type="ChEBI" id="CHEBI:18420"/>
    </ligand>
</feature>
<feature type="domain" description="Alpha-D-phosphohexomutase C-terminal" evidence="9">
    <location>
        <begin position="384"/>
        <end position="445"/>
    </location>
</feature>
<evidence type="ECO:0000313" key="14">
    <source>
        <dbReference type="Proteomes" id="UP000663859"/>
    </source>
</evidence>
<evidence type="ECO:0000259" key="10">
    <source>
        <dbReference type="Pfam" id="PF02878"/>
    </source>
</evidence>
<dbReference type="Proteomes" id="UP000663859">
    <property type="component" value="Unassembled WGS sequence"/>
</dbReference>
<dbReference type="InterPro" id="IPR036900">
    <property type="entry name" value="A-D-PHexomutase_C_sf"/>
</dbReference>
<comment type="catalytic activity">
    <reaction evidence="6 8">
        <text>alpha-D-glucosamine 1-phosphate = D-glucosamine 6-phosphate</text>
        <dbReference type="Rhea" id="RHEA:23424"/>
        <dbReference type="ChEBI" id="CHEBI:58516"/>
        <dbReference type="ChEBI" id="CHEBI:58725"/>
        <dbReference type="EC" id="5.4.2.10"/>
    </reaction>
</comment>
<evidence type="ECO:0000256" key="7">
    <source>
        <dbReference type="RuleBase" id="RU004326"/>
    </source>
</evidence>
<keyword evidence="14" id="KW-1185">Reference proteome</keyword>
<dbReference type="Gene3D" id="3.40.120.10">
    <property type="entry name" value="Alpha-D-Glucose-1,6-Bisphosphate, subunit A, domain 3"/>
    <property type="match status" value="3"/>
</dbReference>